<evidence type="ECO:0000313" key="8">
    <source>
        <dbReference type="Proteomes" id="UP000250043"/>
    </source>
</evidence>
<dbReference type="EMBL" id="KV722333">
    <property type="protein sequence ID" value="OCH95867.1"/>
    <property type="molecule type" value="Genomic_DNA"/>
</dbReference>
<feature type="domain" description="NUP160 C-terminal TPR" evidence="6">
    <location>
        <begin position="1126"/>
        <end position="1371"/>
    </location>
</feature>
<sequence length="1374" mass="153312">MAGDESILVASQLSALYPPTQPILVQTSQKELQQPPWSPDSHFPPDHALYSTVFHAQTTGTIILRVTHGGRMLELVSLTDEAPLLRFDFPGTILPNPSIMLHHSSELHVIAVTNIGSVFRIVIPVRDNSPLWQPQSQRRWHREYVIQSARPDALGLVHVQGPECVVIGLPNGSLLRLETSYVSESSIDDQWKESKYHHQSFLNSLTSLIPNLHGERPGASEIVSISSLSQPTDIGHVWTMSRSRSLRLWTARGGCVAERSLSAIFVGRPVGFASGSSPSATKTATLLPADPQKLLTVFTASDGNSVYVLAFIPTEVSPTAGGYFQLFDTTNDTLQPIKSFESSAASVHCHLQDLMVLNNILYTLWDKQGQSMVGRTHLRPEDTSEIGSWENSCYPQEAELTPAYLDELLLSPGSMADKFLEAVMRPGMFSPLTLQTAINQYSDTCRSLPPPHPPQLLNTYATVGEHIAAVVGCTVMLTRDPYTGAPQYSKYWSALKRDWEGFIARCREVERNARWPLTIGIGAVKGIIVIERERVAALVDEDVPLRYQRLLSESRPLDSPSQTAFLESSWTLRSKLGPRSLLALENRLADIVHQEIAFPYADIIDDQAQRLNIRDEFDEGFESWISGRLQAVGDIQAAVRFTLDIIGGFDKEVKREEIEVELLVPPVCSDWTKAVTSAYVTASVHARYDLCLALMTLLFFISRDLQLWDPSLLAEIFVVFRGVAMLQYITRQPAGDRAAASSAGDTASSDEEVVMKMRNMHVSSSRPGFTPTYSLVHRLVTQYGGSSPELPASAHQFLDATGLLQSFSPAHATKLELLLCERLRLLGYREVAREMLAWLPRTPGITYVLGRLWIDDGRYDDAAHVLESVAGSFGPDKALSFEDHEAFAAVLPGAQSFDSEFGFYIHAASLFKAASVTTYEVSFSQLAVSIAPSGADTTDIWHGIIRGLTDLGLFEDACTALVSTAYERLTRECISLLVYRMCEENAVERLMTLNFAGFADEVEDALSFKARNADPRVRPFYSRILYTWYISRGDYRNAAQTMYLRARKVATLMDDPSGFFNVAELQLEAYVLALNALSLVDKRNAWIVMPVTAETGHEPRKRRKLSRHIPENLFSAGKRDAEIVDLSDVQYEYALLLARVELIRREPTLLSSGGFLLPPDSIILRLAQKNCFDMAIATARTLNVDMSDLFGHLTTQCLRLARNPDAVISEDTSDWLLTDKVSSWPGTPADRGWRYLRQSLDRHDSPETDFRYSKVTLETILGYDRLSPPPPWLVHALEERHPEYLIRTFLRFELLESVLEHTLALIRTSDARLAEVQPKAAAATWLPYTLIDQVLVAADTQGDLSPRGRALQKELRIKISNRISRVQKFSQATR</sequence>
<evidence type="ECO:0000259" key="5">
    <source>
        <dbReference type="Pfam" id="PF23300"/>
    </source>
</evidence>
<evidence type="ECO:0000313" key="7">
    <source>
        <dbReference type="EMBL" id="OCH95867.1"/>
    </source>
</evidence>
<evidence type="ECO:0000256" key="2">
    <source>
        <dbReference type="ARBA" id="ARBA00022448"/>
    </source>
</evidence>
<reference evidence="7 8" key="1">
    <citation type="submission" date="2016-07" db="EMBL/GenBank/DDBJ databases">
        <title>Draft genome of the white-rot fungus Obba rivulosa 3A-2.</title>
        <authorList>
            <consortium name="DOE Joint Genome Institute"/>
            <person name="Miettinen O."/>
            <person name="Riley R."/>
            <person name="Acob R."/>
            <person name="Barry K."/>
            <person name="Cullen D."/>
            <person name="De Vries R."/>
            <person name="Hainaut M."/>
            <person name="Hatakka A."/>
            <person name="Henrissat B."/>
            <person name="Hilden K."/>
            <person name="Kuo R."/>
            <person name="Labutti K."/>
            <person name="Lipzen A."/>
            <person name="Makela M.R."/>
            <person name="Sandor L."/>
            <person name="Spatafora J.W."/>
            <person name="Grigoriev I.V."/>
            <person name="Hibbett D.S."/>
        </authorList>
    </citation>
    <scope>NUCLEOTIDE SEQUENCE [LARGE SCALE GENOMIC DNA]</scope>
    <source>
        <strain evidence="7 8">3A-2</strain>
    </source>
</reference>
<feature type="domain" description="Nucleoporin Nup120/160 beta-propeller" evidence="4">
    <location>
        <begin position="61"/>
        <end position="538"/>
    </location>
</feature>
<keyword evidence="8" id="KW-1185">Reference proteome</keyword>
<dbReference type="Proteomes" id="UP000250043">
    <property type="component" value="Unassembled WGS sequence"/>
</dbReference>
<dbReference type="OrthoDB" id="67716at2759"/>
<dbReference type="GO" id="GO:0005643">
    <property type="term" value="C:nuclear pore"/>
    <property type="evidence" value="ECO:0007669"/>
    <property type="project" value="UniProtKB-ARBA"/>
</dbReference>
<evidence type="ECO:0000256" key="1">
    <source>
        <dbReference type="ARBA" id="ARBA00004123"/>
    </source>
</evidence>
<evidence type="ECO:0000259" key="4">
    <source>
        <dbReference type="Pfam" id="PF11715"/>
    </source>
</evidence>
<dbReference type="InterPro" id="IPR059141">
    <property type="entry name" value="Beta-prop_Nup120_160"/>
</dbReference>
<keyword evidence="3" id="KW-0539">Nucleus</keyword>
<dbReference type="InterPro" id="IPR056536">
    <property type="entry name" value="TPR_NUP160_C"/>
</dbReference>
<evidence type="ECO:0000256" key="3">
    <source>
        <dbReference type="ARBA" id="ARBA00023242"/>
    </source>
</evidence>
<proteinExistence type="predicted"/>
<gene>
    <name evidence="7" type="ORF">OBBRIDRAFT_744376</name>
</gene>
<accession>A0A8E2J6F9</accession>
<protein>
    <recommendedName>
        <fullName evidence="9">Nuclear pore complex protein Nup160</fullName>
    </recommendedName>
</protein>
<dbReference type="Pfam" id="PF23300">
    <property type="entry name" value="HEAT_Nup120"/>
    <property type="match status" value="1"/>
</dbReference>
<evidence type="ECO:0000259" key="6">
    <source>
        <dbReference type="Pfam" id="PF23347"/>
    </source>
</evidence>
<dbReference type="Pfam" id="PF11715">
    <property type="entry name" value="Beta-prop_Nup120_160"/>
    <property type="match status" value="1"/>
</dbReference>
<organism evidence="7 8">
    <name type="scientific">Obba rivulosa</name>
    <dbReference type="NCBI Taxonomy" id="1052685"/>
    <lineage>
        <taxon>Eukaryota</taxon>
        <taxon>Fungi</taxon>
        <taxon>Dikarya</taxon>
        <taxon>Basidiomycota</taxon>
        <taxon>Agaricomycotina</taxon>
        <taxon>Agaricomycetes</taxon>
        <taxon>Polyporales</taxon>
        <taxon>Gelatoporiaceae</taxon>
        <taxon>Obba</taxon>
    </lineage>
</organism>
<comment type="subcellular location">
    <subcellularLocation>
        <location evidence="1">Nucleus</location>
    </subcellularLocation>
</comment>
<name>A0A8E2J6F9_9APHY</name>
<evidence type="ECO:0008006" key="9">
    <source>
        <dbReference type="Google" id="ProtNLM"/>
    </source>
</evidence>
<feature type="domain" description="Nucleoporin nup120-like HEAT repeat" evidence="5">
    <location>
        <begin position="819"/>
        <end position="983"/>
    </location>
</feature>
<dbReference type="InterPro" id="IPR056548">
    <property type="entry name" value="HEAT_Nup120"/>
</dbReference>
<dbReference type="Pfam" id="PF23347">
    <property type="entry name" value="TPR_Nup160_C"/>
    <property type="match status" value="1"/>
</dbReference>
<keyword evidence="2" id="KW-0813">Transport</keyword>
<dbReference type="PANTHER" id="PTHR21286:SF0">
    <property type="entry name" value="NUCLEAR PORE COMPLEX PROTEIN NUP160"/>
    <property type="match status" value="1"/>
</dbReference>
<dbReference type="PANTHER" id="PTHR21286">
    <property type="entry name" value="NUCLEAR PORE COMPLEX PROTEIN NUP160"/>
    <property type="match status" value="1"/>
</dbReference>
<dbReference type="InterPro" id="IPR021717">
    <property type="entry name" value="Nucleoporin_Nup160"/>
</dbReference>
<dbReference type="GO" id="GO:0017056">
    <property type="term" value="F:structural constituent of nuclear pore"/>
    <property type="evidence" value="ECO:0007669"/>
    <property type="project" value="TreeGrafter"/>
</dbReference>